<protein>
    <submittedName>
        <fullName evidence="2">Uncharacterized protein</fullName>
    </submittedName>
</protein>
<keyword evidence="3" id="KW-1185">Reference proteome</keyword>
<evidence type="ECO:0000256" key="1">
    <source>
        <dbReference type="SAM" id="MobiDB-lite"/>
    </source>
</evidence>
<gene>
    <name evidence="2" type="ORF">SAMN05444401_4078</name>
</gene>
<organism evidence="2 3">
    <name type="scientific">Clostridium amylolyticum</name>
    <dbReference type="NCBI Taxonomy" id="1121298"/>
    <lineage>
        <taxon>Bacteria</taxon>
        <taxon>Bacillati</taxon>
        <taxon>Bacillota</taxon>
        <taxon>Clostridia</taxon>
        <taxon>Eubacteriales</taxon>
        <taxon>Clostridiaceae</taxon>
        <taxon>Clostridium</taxon>
    </lineage>
</organism>
<dbReference type="Proteomes" id="UP000184080">
    <property type="component" value="Unassembled WGS sequence"/>
</dbReference>
<reference evidence="2 3" key="1">
    <citation type="submission" date="2016-11" db="EMBL/GenBank/DDBJ databases">
        <authorList>
            <person name="Jaros S."/>
            <person name="Januszkiewicz K."/>
            <person name="Wedrychowicz H."/>
        </authorList>
    </citation>
    <scope>NUCLEOTIDE SEQUENCE [LARGE SCALE GENOMIC DNA]</scope>
    <source>
        <strain evidence="2 3">DSM 21864</strain>
    </source>
</reference>
<name>A0A1M6MQK6_9CLOT</name>
<feature type="region of interest" description="Disordered" evidence="1">
    <location>
        <begin position="1"/>
        <end position="20"/>
    </location>
</feature>
<dbReference type="OrthoDB" id="1934541at2"/>
<accession>A0A1M6MQK6</accession>
<evidence type="ECO:0000313" key="3">
    <source>
        <dbReference type="Proteomes" id="UP000184080"/>
    </source>
</evidence>
<dbReference type="EMBL" id="FQZO01000009">
    <property type="protein sequence ID" value="SHJ85788.1"/>
    <property type="molecule type" value="Genomic_DNA"/>
</dbReference>
<proteinExistence type="predicted"/>
<dbReference type="AlphaFoldDB" id="A0A1M6MQK6"/>
<evidence type="ECO:0000313" key="2">
    <source>
        <dbReference type="EMBL" id="SHJ85788.1"/>
    </source>
</evidence>
<dbReference type="RefSeq" id="WP_073011232.1">
    <property type="nucleotide sequence ID" value="NZ_FQZO01000009.1"/>
</dbReference>
<sequence>MAKRKGRREDDRSPQGFDTNQLMSMLGNVDLNQLSSLLGSLNTNGFNINNMNLDGIKNQNNQVVEGRTSDKDNTVQLLNSLKSFVPPNKVKMVDKIIDMYLSGEFDE</sequence>